<evidence type="ECO:0000313" key="1">
    <source>
        <dbReference type="EMBL" id="QOS66947.1"/>
    </source>
</evidence>
<accession>A0A6L7ISJ0</accession>
<dbReference type="EMBL" id="CP063310">
    <property type="protein sequence ID" value="QOS66947.1"/>
    <property type="molecule type" value="Genomic_DNA"/>
</dbReference>
<evidence type="ECO:0000313" key="2">
    <source>
        <dbReference type="Proteomes" id="UP000478463"/>
    </source>
</evidence>
<organism evidence="1 2">
    <name type="scientific">Eggerthella guodeyinii</name>
    <dbReference type="NCBI Taxonomy" id="2690837"/>
    <lineage>
        <taxon>Bacteria</taxon>
        <taxon>Bacillati</taxon>
        <taxon>Actinomycetota</taxon>
        <taxon>Coriobacteriia</taxon>
        <taxon>Eggerthellales</taxon>
        <taxon>Eggerthellaceae</taxon>
        <taxon>Eggerthella</taxon>
    </lineage>
</organism>
<dbReference type="RefSeq" id="WP_160942283.1">
    <property type="nucleotide sequence ID" value="NZ_CP063310.1"/>
</dbReference>
<gene>
    <name evidence="1" type="ORF">GS424_010335</name>
</gene>
<dbReference type="Proteomes" id="UP000478463">
    <property type="component" value="Chromosome"/>
</dbReference>
<reference evidence="1 2" key="1">
    <citation type="submission" date="2020-10" db="EMBL/GenBank/DDBJ databases">
        <title>Eggerthella sp. nov., isolated from human feces.</title>
        <authorList>
            <person name="Yajun G."/>
        </authorList>
    </citation>
    <scope>NUCLEOTIDE SEQUENCE [LARGE SCALE GENOMIC DNA]</scope>
    <source>
        <strain evidence="1 2">HF-1101</strain>
    </source>
</reference>
<proteinExistence type="predicted"/>
<name>A0A6L7ISJ0_9ACTN</name>
<dbReference type="AlphaFoldDB" id="A0A6L7ISJ0"/>
<dbReference type="KEGG" id="egd:GS424_010335"/>
<protein>
    <submittedName>
        <fullName evidence="1">Uncharacterized protein</fullName>
    </submittedName>
</protein>
<sequence length="428" mass="45588">MMNPLPDIARGARAAFARLRAWTRRPFATGYRWGLPLALCAGLCLALPAGAGLALFLPLALAFGAKAVRVSQRIHRLDFVRLVDEDGTAHLGTEADRLQRAWVLGCIALVGLAVVLLAAKLALAFAGQAELSGSIALYLGFAAVLLGGFLLFYFLALRFDSGLARGLASVAVTLPAFFVIVAVAAMLLSWLTALVGTLGVSAEGVVADGFSWVYDVQRVLSSATDYFVRQDAVIIGGSIVFAAVLLLLYAYTVPYYWMASVARWFKGLGIAAVAFSGAAIVFAGAWLVDVQRWAAAGGDGQLAHVLDPDLVGDKAQALADYRADDLVALVKAFVLPYTVGVFVANAVVARRLAKAKRESDAILDGFARAGSVDEAALPGLEKRYLFFGGRRTLWDIALRSIGADVPLPSPFAPRKLTWKERLTGELEE</sequence>